<dbReference type="PANTHER" id="PTHR38036">
    <property type="entry name" value="UPF0250 PROTEIN YBED"/>
    <property type="match status" value="1"/>
</dbReference>
<name>A0A6F8PLN9_9GAMM</name>
<evidence type="ECO:0000313" key="3">
    <source>
        <dbReference type="Proteomes" id="UP000501466"/>
    </source>
</evidence>
<dbReference type="PANTHER" id="PTHR38036:SF1">
    <property type="entry name" value="UPF0250 PROTEIN YBED"/>
    <property type="match status" value="1"/>
</dbReference>
<sequence length="94" mass="10697">MTQDLHNPDNQSLIEFPCDYKFKAMGKNTPDLVETCFAIAQKYDSQVKRDQISLHHSKGGKFISVNITIYVTCLEQVHGLYADLKAHPEILMTL</sequence>
<evidence type="ECO:0000313" key="2">
    <source>
        <dbReference type="EMBL" id="BBP43019.1"/>
    </source>
</evidence>
<dbReference type="InterPro" id="IPR027471">
    <property type="entry name" value="YbeD-like_sf"/>
</dbReference>
<dbReference type="SUPFAM" id="SSF117991">
    <property type="entry name" value="YbeD/HP0495-like"/>
    <property type="match status" value="1"/>
</dbReference>
<dbReference type="Gene3D" id="3.30.70.260">
    <property type="match status" value="1"/>
</dbReference>
<dbReference type="Proteomes" id="UP000501466">
    <property type="component" value="Chromosome"/>
</dbReference>
<protein>
    <submittedName>
        <fullName evidence="2">UPF0250 protein</fullName>
    </submittedName>
</protein>
<gene>
    <name evidence="2" type="ORF">THMIRHAT_07650</name>
</gene>
<accession>A0A6F8PLN9</accession>
<reference evidence="3" key="1">
    <citation type="submission" date="2019-11" db="EMBL/GenBank/DDBJ databases">
        <title>Isolation and characterization of two novel species in the genus Thiomicrorhabdus.</title>
        <authorList>
            <person name="Mochizuki J."/>
            <person name="Kojima H."/>
            <person name="Fukui M."/>
        </authorList>
    </citation>
    <scope>NUCLEOTIDE SEQUENCE [LARGE SCALE GENOMIC DNA]</scope>
    <source>
        <strain evidence="3">AkT22</strain>
    </source>
</reference>
<dbReference type="AlphaFoldDB" id="A0A6F8PLN9"/>
<dbReference type="GO" id="GO:0005829">
    <property type="term" value="C:cytosol"/>
    <property type="evidence" value="ECO:0007669"/>
    <property type="project" value="TreeGrafter"/>
</dbReference>
<organism evidence="2 3">
    <name type="scientific">Thiosulfativibrio zosterae</name>
    <dbReference type="NCBI Taxonomy" id="2675053"/>
    <lineage>
        <taxon>Bacteria</taxon>
        <taxon>Pseudomonadati</taxon>
        <taxon>Pseudomonadota</taxon>
        <taxon>Gammaproteobacteria</taxon>
        <taxon>Thiotrichales</taxon>
        <taxon>Piscirickettsiaceae</taxon>
        <taxon>Thiosulfativibrio</taxon>
    </lineage>
</organism>
<evidence type="ECO:0000256" key="1">
    <source>
        <dbReference type="ARBA" id="ARBA00008460"/>
    </source>
</evidence>
<dbReference type="InterPro" id="IPR007454">
    <property type="entry name" value="UPF0250_YbeD-like"/>
</dbReference>
<proteinExistence type="inferred from homology"/>
<dbReference type="RefSeq" id="WP_173290863.1">
    <property type="nucleotide sequence ID" value="NZ_AP021888.1"/>
</dbReference>
<dbReference type="KEGG" id="tzo:THMIRHAT_07650"/>
<dbReference type="Pfam" id="PF04359">
    <property type="entry name" value="DUF493"/>
    <property type="match status" value="1"/>
</dbReference>
<keyword evidence="3" id="KW-1185">Reference proteome</keyword>
<dbReference type="EMBL" id="AP021888">
    <property type="protein sequence ID" value="BBP43019.1"/>
    <property type="molecule type" value="Genomic_DNA"/>
</dbReference>
<comment type="similarity">
    <text evidence="1">Belongs to the UPF0250 family.</text>
</comment>